<feature type="domain" description="C2H2-type" evidence="14">
    <location>
        <begin position="506"/>
        <end position="528"/>
    </location>
</feature>
<feature type="binding site" evidence="12">
    <location>
        <position position="46"/>
    </location>
    <ligand>
        <name>Zn(2+)</name>
        <dbReference type="ChEBI" id="CHEBI:29105"/>
    </ligand>
</feature>
<feature type="domain" description="C2H2-type" evidence="14">
    <location>
        <begin position="394"/>
        <end position="421"/>
    </location>
</feature>
<feature type="domain" description="C2H2-type" evidence="14">
    <location>
        <begin position="200"/>
        <end position="229"/>
    </location>
</feature>
<dbReference type="SMART" id="SM00868">
    <property type="entry name" value="zf-AD"/>
    <property type="match status" value="1"/>
</dbReference>
<feature type="domain" description="C2H2-type" evidence="14">
    <location>
        <begin position="257"/>
        <end position="284"/>
    </location>
</feature>
<gene>
    <name evidence="16" type="ORF">ILUMI_12650</name>
</gene>
<dbReference type="FunFam" id="3.30.160.60:FF:001235">
    <property type="entry name" value="Si:ch211-119o8.6"/>
    <property type="match status" value="1"/>
</dbReference>
<keyword evidence="10" id="KW-0539">Nucleus</keyword>
<dbReference type="OrthoDB" id="6077919at2759"/>
<evidence type="ECO:0000256" key="2">
    <source>
        <dbReference type="ARBA" id="ARBA00006991"/>
    </source>
</evidence>
<comment type="caution">
    <text evidence="16">The sequence shown here is derived from an EMBL/GenBank/DDBJ whole genome shotgun (WGS) entry which is preliminary data.</text>
</comment>
<evidence type="ECO:0000313" key="17">
    <source>
        <dbReference type="Proteomes" id="UP000801492"/>
    </source>
</evidence>
<dbReference type="PANTHER" id="PTHR16515:SF49">
    <property type="entry name" value="GASTRULA ZINC FINGER PROTEIN XLCGF49.1-LIKE-RELATED"/>
    <property type="match status" value="1"/>
</dbReference>
<dbReference type="FunFam" id="3.30.160.60:FF:000765">
    <property type="entry name" value="Zinc finger 45-like"/>
    <property type="match status" value="1"/>
</dbReference>
<feature type="domain" description="C2H2-type" evidence="14">
    <location>
        <begin position="450"/>
        <end position="477"/>
    </location>
</feature>
<dbReference type="EMBL" id="VTPC01007915">
    <property type="protein sequence ID" value="KAF2893518.1"/>
    <property type="molecule type" value="Genomic_DNA"/>
</dbReference>
<dbReference type="InterPro" id="IPR036236">
    <property type="entry name" value="Znf_C2H2_sf"/>
</dbReference>
<evidence type="ECO:0000256" key="8">
    <source>
        <dbReference type="ARBA" id="ARBA00023125"/>
    </source>
</evidence>
<evidence type="ECO:0000259" key="15">
    <source>
        <dbReference type="PROSITE" id="PS51915"/>
    </source>
</evidence>
<feature type="domain" description="C2H2-type" evidence="14">
    <location>
        <begin position="230"/>
        <end position="256"/>
    </location>
</feature>
<dbReference type="GO" id="GO:0008270">
    <property type="term" value="F:zinc ion binding"/>
    <property type="evidence" value="ECO:0007669"/>
    <property type="project" value="UniProtKB-UniRule"/>
</dbReference>
<comment type="subcellular location">
    <subcellularLocation>
        <location evidence="1">Nucleus</location>
    </subcellularLocation>
</comment>
<evidence type="ECO:0000256" key="7">
    <source>
        <dbReference type="ARBA" id="ARBA00023015"/>
    </source>
</evidence>
<dbReference type="FunFam" id="3.30.160.60:FF:000110">
    <property type="entry name" value="Zinc finger protein-like"/>
    <property type="match status" value="1"/>
</dbReference>
<keyword evidence="9" id="KW-0804">Transcription</keyword>
<dbReference type="PROSITE" id="PS50157">
    <property type="entry name" value="ZINC_FINGER_C2H2_2"/>
    <property type="match status" value="10"/>
</dbReference>
<evidence type="ECO:0000256" key="9">
    <source>
        <dbReference type="ARBA" id="ARBA00023163"/>
    </source>
</evidence>
<dbReference type="Pfam" id="PF07776">
    <property type="entry name" value="zf-AD"/>
    <property type="match status" value="1"/>
</dbReference>
<keyword evidence="6 12" id="KW-0862">Zinc</keyword>
<dbReference type="FunFam" id="3.30.160.60:FF:002455">
    <property type="entry name" value="FI03704p"/>
    <property type="match status" value="1"/>
</dbReference>
<feature type="non-terminal residue" evidence="16">
    <location>
        <position position="1"/>
    </location>
</feature>
<dbReference type="FunFam" id="3.30.160.60:FF:002343">
    <property type="entry name" value="Zinc finger protein 33A"/>
    <property type="match status" value="1"/>
</dbReference>
<evidence type="ECO:0000256" key="11">
    <source>
        <dbReference type="PROSITE-ProRule" id="PRU00042"/>
    </source>
</evidence>
<dbReference type="FunFam" id="3.30.160.60:FF:001289">
    <property type="entry name" value="Zinc finger protein 574"/>
    <property type="match status" value="1"/>
</dbReference>
<evidence type="ECO:0000256" key="13">
    <source>
        <dbReference type="SAM" id="MobiDB-lite"/>
    </source>
</evidence>
<comment type="similarity">
    <text evidence="2">Belongs to the krueppel C2H2-type zinc-finger protein family.</text>
</comment>
<name>A0A8K0GCQ9_IGNLU</name>
<dbReference type="Proteomes" id="UP000801492">
    <property type="component" value="Unassembled WGS sequence"/>
</dbReference>
<keyword evidence="7" id="KW-0805">Transcription regulation</keyword>
<feature type="compositionally biased region" description="Basic residues" evidence="13">
    <location>
        <begin position="169"/>
        <end position="194"/>
    </location>
</feature>
<feature type="domain" description="C2H2-type" evidence="14">
    <location>
        <begin position="422"/>
        <end position="449"/>
    </location>
</feature>
<dbReference type="Gene3D" id="3.40.1800.20">
    <property type="match status" value="1"/>
</dbReference>
<dbReference type="Gene3D" id="3.30.160.60">
    <property type="entry name" value="Classic Zinc Finger"/>
    <property type="match status" value="9"/>
</dbReference>
<feature type="domain" description="C2H2-type" evidence="14">
    <location>
        <begin position="285"/>
        <end position="312"/>
    </location>
</feature>
<keyword evidence="17" id="KW-1185">Reference proteome</keyword>
<proteinExistence type="inferred from homology"/>
<reference evidence="16" key="1">
    <citation type="submission" date="2019-08" db="EMBL/GenBank/DDBJ databases">
        <title>The genome of the North American firefly Photinus pyralis.</title>
        <authorList>
            <consortium name="Photinus pyralis genome working group"/>
            <person name="Fallon T.R."/>
            <person name="Sander Lower S.E."/>
            <person name="Weng J.-K."/>
        </authorList>
    </citation>
    <scope>NUCLEOTIDE SEQUENCE</scope>
    <source>
        <strain evidence="16">TRF0915ILg1</strain>
        <tissue evidence="16">Whole body</tissue>
    </source>
</reference>
<organism evidence="16 17">
    <name type="scientific">Ignelater luminosus</name>
    <name type="common">Cucubano</name>
    <name type="synonym">Pyrophorus luminosus</name>
    <dbReference type="NCBI Taxonomy" id="2038154"/>
    <lineage>
        <taxon>Eukaryota</taxon>
        <taxon>Metazoa</taxon>
        <taxon>Ecdysozoa</taxon>
        <taxon>Arthropoda</taxon>
        <taxon>Hexapoda</taxon>
        <taxon>Insecta</taxon>
        <taxon>Pterygota</taxon>
        <taxon>Neoptera</taxon>
        <taxon>Endopterygota</taxon>
        <taxon>Coleoptera</taxon>
        <taxon>Polyphaga</taxon>
        <taxon>Elateriformia</taxon>
        <taxon>Elateroidea</taxon>
        <taxon>Elateridae</taxon>
        <taxon>Agrypninae</taxon>
        <taxon>Pyrophorini</taxon>
        <taxon>Ignelater</taxon>
    </lineage>
</organism>
<dbReference type="SUPFAM" id="SSF57716">
    <property type="entry name" value="Glucocorticoid receptor-like (DNA-binding domain)"/>
    <property type="match status" value="1"/>
</dbReference>
<dbReference type="InterPro" id="IPR013087">
    <property type="entry name" value="Znf_C2H2_type"/>
</dbReference>
<dbReference type="FunFam" id="3.30.160.60:FF:001498">
    <property type="entry name" value="Zinc finger protein 404"/>
    <property type="match status" value="1"/>
</dbReference>
<feature type="domain" description="C2H2-type" evidence="14">
    <location>
        <begin position="322"/>
        <end position="349"/>
    </location>
</feature>
<feature type="domain" description="ZAD" evidence="15">
    <location>
        <begin position="41"/>
        <end position="115"/>
    </location>
</feature>
<accession>A0A8K0GCQ9</accession>
<sequence length="556" mass="63601">MSEETKVLQLLSNRNNTEVDEQESLHCFESDTCITTEQFSKICRTCLTEGDHKSIFDITYEQKAASEILKLYASVQVQQQDSLPQNMCSNCLTELFQMYYFIRKCQHSDTVLRLVVESNAKDKADMEDKLEAKLEIIESYANNVEEYNNPNSDENDGNIEEDADYTIKIKTKRKAPTKNNRKRRRNIQMKHNSRIRGPPFKCKNCNESYDTYENLQIHRKEAKHSEARNHACEVCSKTFTSSKLRQHMRAHTKEKPYQCKVCFQGFSMSGNLKRHMMTHTGERPHVCEVCGKGFIQATTLQNHKKTHAKYERISGDANSPHFICSYCGRGFKRLARYNAHLKKHFSDNISNSNDAKKPSQDDEPREHICMICKRAYKTKHLLKAHQLTHGEKTFLCSECGKGFVTKAALQSHLKVHTGEKPHTCNVCKKSFAHVGSFEAHMLIHTGQKPYNCNICTKAFTQLSHLKYHLRTHSGERPYVCSYCGKSFALKGNLTVHVRTHTGETPYVCPVCGKGFYDSSSMKKHRRGHGDVVTHTTLHSQPQLIGESVISASNGID</sequence>
<evidence type="ECO:0000256" key="10">
    <source>
        <dbReference type="ARBA" id="ARBA00023242"/>
    </source>
</evidence>
<dbReference type="SMART" id="SM00355">
    <property type="entry name" value="ZnF_C2H2"/>
    <property type="match status" value="11"/>
</dbReference>
<feature type="domain" description="C2H2-type" evidence="14">
    <location>
        <begin position="478"/>
        <end position="505"/>
    </location>
</feature>
<dbReference type="GO" id="GO:0003677">
    <property type="term" value="F:DNA binding"/>
    <property type="evidence" value="ECO:0007669"/>
    <property type="project" value="UniProtKB-KW"/>
</dbReference>
<evidence type="ECO:0000256" key="6">
    <source>
        <dbReference type="ARBA" id="ARBA00022833"/>
    </source>
</evidence>
<evidence type="ECO:0000256" key="4">
    <source>
        <dbReference type="ARBA" id="ARBA00022737"/>
    </source>
</evidence>
<dbReference type="GO" id="GO:0006357">
    <property type="term" value="P:regulation of transcription by RNA polymerase II"/>
    <property type="evidence" value="ECO:0007669"/>
    <property type="project" value="UniProtKB-ARBA"/>
</dbReference>
<evidence type="ECO:0000256" key="1">
    <source>
        <dbReference type="ARBA" id="ARBA00004123"/>
    </source>
</evidence>
<dbReference type="GO" id="GO:0005634">
    <property type="term" value="C:nucleus"/>
    <property type="evidence" value="ECO:0007669"/>
    <property type="project" value="UniProtKB-SubCell"/>
</dbReference>
<dbReference type="AlphaFoldDB" id="A0A8K0GCQ9"/>
<feature type="binding site" evidence="12">
    <location>
        <position position="43"/>
    </location>
    <ligand>
        <name>Zn(2+)</name>
        <dbReference type="ChEBI" id="CHEBI:29105"/>
    </ligand>
</feature>
<evidence type="ECO:0000256" key="5">
    <source>
        <dbReference type="ARBA" id="ARBA00022771"/>
    </source>
</evidence>
<dbReference type="PANTHER" id="PTHR16515">
    <property type="entry name" value="PR DOMAIN ZINC FINGER PROTEIN"/>
    <property type="match status" value="1"/>
</dbReference>
<protein>
    <submittedName>
        <fullName evidence="16">Uncharacterized protein</fullName>
    </submittedName>
</protein>
<dbReference type="InterPro" id="IPR012934">
    <property type="entry name" value="Znf_AD"/>
</dbReference>
<evidence type="ECO:0000256" key="3">
    <source>
        <dbReference type="ARBA" id="ARBA00022723"/>
    </source>
</evidence>
<evidence type="ECO:0000313" key="16">
    <source>
        <dbReference type="EMBL" id="KAF2893518.1"/>
    </source>
</evidence>
<dbReference type="InterPro" id="IPR050331">
    <property type="entry name" value="Zinc_finger"/>
</dbReference>
<dbReference type="SUPFAM" id="SSF57667">
    <property type="entry name" value="beta-beta-alpha zinc fingers"/>
    <property type="match status" value="6"/>
</dbReference>
<keyword evidence="4" id="KW-0677">Repeat</keyword>
<feature type="compositionally biased region" description="Acidic residues" evidence="13">
    <location>
        <begin position="153"/>
        <end position="164"/>
    </location>
</feature>
<dbReference type="Pfam" id="PF00096">
    <property type="entry name" value="zf-C2H2"/>
    <property type="match status" value="11"/>
</dbReference>
<feature type="binding site" evidence="12">
    <location>
        <position position="88"/>
    </location>
    <ligand>
        <name>Zn(2+)</name>
        <dbReference type="ChEBI" id="CHEBI:29105"/>
    </ligand>
</feature>
<evidence type="ECO:0000256" key="12">
    <source>
        <dbReference type="PROSITE-ProRule" id="PRU01263"/>
    </source>
</evidence>
<evidence type="ECO:0000259" key="14">
    <source>
        <dbReference type="PROSITE" id="PS50157"/>
    </source>
</evidence>
<dbReference type="PROSITE" id="PS00028">
    <property type="entry name" value="ZINC_FINGER_C2H2_1"/>
    <property type="match status" value="9"/>
</dbReference>
<dbReference type="PROSITE" id="PS51915">
    <property type="entry name" value="ZAD"/>
    <property type="match status" value="1"/>
</dbReference>
<keyword evidence="8" id="KW-0238">DNA-binding</keyword>
<feature type="region of interest" description="Disordered" evidence="13">
    <location>
        <begin position="145"/>
        <end position="196"/>
    </location>
</feature>
<keyword evidence="5 11" id="KW-0863">Zinc-finger</keyword>
<keyword evidence="3 12" id="KW-0479">Metal-binding</keyword>
<feature type="binding site" evidence="12">
    <location>
        <position position="91"/>
    </location>
    <ligand>
        <name>Zn(2+)</name>
        <dbReference type="ChEBI" id="CHEBI:29105"/>
    </ligand>
</feature>